<name>A0AAD7JYQ1_9AGAR</name>
<feature type="compositionally biased region" description="Polar residues" evidence="1">
    <location>
        <begin position="1283"/>
        <end position="1306"/>
    </location>
</feature>
<feature type="compositionally biased region" description="Basic and acidic residues" evidence="1">
    <location>
        <begin position="807"/>
        <end position="823"/>
    </location>
</feature>
<gene>
    <name evidence="2" type="ORF">B0H16DRAFT_71541</name>
</gene>
<sequence length="1306" mass="140754">MKSFFQRRPDPQPPPPRSYTPANNDPYKVWLPPPNASRGATAGPSTWIPAAAQANATRNGGEPPRSSSRAGRVDASAQATSSAYKYATLPNNTSFYYQPQPAPPQPFPSQYYPQRPPPGGFDRPDSRAGYVPYPYPNPQYPQSSGGPPPSQPAVWKDKPRNTGDSRPVPVPAPASARPSSSRKHSERDAPRKQPSSSSIREQKLEAEVKRPKHRTREPSETRKKRESHVEDPYTEKQRERSSRKEPRRDARSRPDIRVEEGDSSDSSIRRPLSAAGHKREGRPPSMPQQDGTPFPRTGFPGQPTAASSSSGKQTPQISRMPVYLPASHGRAQRQDDQPGQSESDTDHGTLNRGRNFLRGTAVKQPSKPANLAGPPSTLNLMNKKLKESKGLWPFSRSRSQKPPESKPAVAAKYPATKLRADSTPSRFPEPAPAGATQRPGYLRHASDNSIRQTASAPQPGAQPPSSRALFFASQPTESSRPVPTASQQATLHSLPSRPPVTEVPPAPKPVQTSERPPMPTSSGSRQNPIPPTGMLPGQPPGFASGPNWIPRPETPVRRDGRDTSNLPPIYAPPVVSRASDYARAQDRPAPPKVSQLVAGFEARSSETQAHLQPQTALSGARREVREKPSLSHIYGPPQQSAGPSAPPPPAVNPYFAATQPPPPPRLPSDKTSRPSVDSNSAQAARSAANPPDALKTQLRDLLMDKPAPSRAEERSQSRKVESRNNPAAAPTLYPNSRPPDWTSQSFLPAPVQVYSAGTSSVPFKATSKSEKPVEVPPVASTSSRRPDVQQFDSAERSSRAAGGTSRGGDEVGRSSRSKKEKDFIAVMKTPSKDSSRHTPSPVAVPLTHPTNQSRSNETSSRSNDHRSNDQPSRSNDHISRSNNKSSPPRIGASQLSTSRPQNPVSAEAGKYTRSSIAPPSSFAPGDRSTSHRATKPDLHDPLITTFNASSSSLPRGERPRPAPSMSAAPISNTQSLPVQSDLALSGRTAAPAYGSAPLADAPHVPSSSRALQPLPVQSNLPPGGRSAAPAHSSAVLVDTHSTAQVASSSRRSRRVPSEESILKTPSSLAHSVLPPSTLQPTVSRTSIPASVSSQTRKNGLFGMFRSKGDQHPESHLLDSHRRVPLDRGHNSSSESEANPTRSTGKAKKSNVPPPITVPNPALPISDRKSPNSRVFTPFRYLTSKRNRRMSTASMDANDGTAPNTVMGSPTASMQSSQIPPQSPPRRDPQIATQDWRNQEESDVAARAQRRGKQRRMRPGVVFDVAEDPLEETKRSRPGRLKKSQSTPVETSGSEHPQEPPTDSSDG</sequence>
<protein>
    <submittedName>
        <fullName evidence="2">Uncharacterized protein</fullName>
    </submittedName>
</protein>
<feature type="compositionally biased region" description="Pro residues" evidence="1">
    <location>
        <begin position="496"/>
        <end position="508"/>
    </location>
</feature>
<dbReference type="Proteomes" id="UP001215598">
    <property type="component" value="Unassembled WGS sequence"/>
</dbReference>
<feature type="compositionally biased region" description="Polar residues" evidence="1">
    <location>
        <begin position="848"/>
        <end position="861"/>
    </location>
</feature>
<feature type="compositionally biased region" description="Low complexity" evidence="1">
    <location>
        <begin position="677"/>
        <end position="693"/>
    </location>
</feature>
<keyword evidence="3" id="KW-1185">Reference proteome</keyword>
<feature type="compositionally biased region" description="Basic and acidic residues" evidence="1">
    <location>
        <begin position="200"/>
        <end position="209"/>
    </location>
</feature>
<feature type="compositionally biased region" description="Polar residues" evidence="1">
    <location>
        <begin position="1063"/>
        <end position="1097"/>
    </location>
</feature>
<feature type="compositionally biased region" description="Polar residues" evidence="1">
    <location>
        <begin position="944"/>
        <end position="953"/>
    </location>
</feature>
<feature type="region of interest" description="Disordered" evidence="1">
    <location>
        <begin position="1"/>
        <end position="80"/>
    </location>
</feature>
<feature type="compositionally biased region" description="Pro residues" evidence="1">
    <location>
        <begin position="528"/>
        <end position="539"/>
    </location>
</feature>
<feature type="compositionally biased region" description="Polar residues" evidence="1">
    <location>
        <begin position="1005"/>
        <end position="1020"/>
    </location>
</feature>
<evidence type="ECO:0000313" key="3">
    <source>
        <dbReference type="Proteomes" id="UP001215598"/>
    </source>
</evidence>
<feature type="compositionally biased region" description="Pro residues" evidence="1">
    <location>
        <begin position="1151"/>
        <end position="1161"/>
    </location>
</feature>
<feature type="compositionally biased region" description="Polar residues" evidence="1">
    <location>
        <begin position="1189"/>
        <end position="1211"/>
    </location>
</feature>
<evidence type="ECO:0000256" key="1">
    <source>
        <dbReference type="SAM" id="MobiDB-lite"/>
    </source>
</evidence>
<feature type="compositionally biased region" description="Polar residues" evidence="1">
    <location>
        <begin position="473"/>
        <end position="493"/>
    </location>
</feature>
<feature type="compositionally biased region" description="Basic and acidic residues" evidence="1">
    <location>
        <begin position="710"/>
        <end position="722"/>
    </location>
</feature>
<feature type="compositionally biased region" description="Polar residues" evidence="1">
    <location>
        <begin position="304"/>
        <end position="317"/>
    </location>
</feature>
<proteinExistence type="predicted"/>
<feature type="compositionally biased region" description="Polar residues" evidence="1">
    <location>
        <begin position="605"/>
        <end position="617"/>
    </location>
</feature>
<reference evidence="2" key="1">
    <citation type="submission" date="2023-03" db="EMBL/GenBank/DDBJ databases">
        <title>Massive genome expansion in bonnet fungi (Mycena s.s.) driven by repeated elements and novel gene families across ecological guilds.</title>
        <authorList>
            <consortium name="Lawrence Berkeley National Laboratory"/>
            <person name="Harder C.B."/>
            <person name="Miyauchi S."/>
            <person name="Viragh M."/>
            <person name="Kuo A."/>
            <person name="Thoen E."/>
            <person name="Andreopoulos B."/>
            <person name="Lu D."/>
            <person name="Skrede I."/>
            <person name="Drula E."/>
            <person name="Henrissat B."/>
            <person name="Morin E."/>
            <person name="Kohler A."/>
            <person name="Barry K."/>
            <person name="LaButti K."/>
            <person name="Morin E."/>
            <person name="Salamov A."/>
            <person name="Lipzen A."/>
            <person name="Mereny Z."/>
            <person name="Hegedus B."/>
            <person name="Baldrian P."/>
            <person name="Stursova M."/>
            <person name="Weitz H."/>
            <person name="Taylor A."/>
            <person name="Grigoriev I.V."/>
            <person name="Nagy L.G."/>
            <person name="Martin F."/>
            <person name="Kauserud H."/>
        </authorList>
    </citation>
    <scope>NUCLEOTIDE SEQUENCE</scope>
    <source>
        <strain evidence="2">CBHHK182m</strain>
    </source>
</reference>
<feature type="compositionally biased region" description="Basic and acidic residues" evidence="1">
    <location>
        <begin position="216"/>
        <end position="260"/>
    </location>
</feature>
<feature type="compositionally biased region" description="Basic and acidic residues" evidence="1">
    <location>
        <begin position="862"/>
        <end position="879"/>
    </location>
</feature>
<feature type="compositionally biased region" description="Basic and acidic residues" evidence="1">
    <location>
        <begin position="620"/>
        <end position="629"/>
    </location>
</feature>
<feature type="region of interest" description="Disordered" evidence="1">
    <location>
        <begin position="92"/>
        <end position="745"/>
    </location>
</feature>
<organism evidence="2 3">
    <name type="scientific">Mycena metata</name>
    <dbReference type="NCBI Taxonomy" id="1033252"/>
    <lineage>
        <taxon>Eukaryota</taxon>
        <taxon>Fungi</taxon>
        <taxon>Dikarya</taxon>
        <taxon>Basidiomycota</taxon>
        <taxon>Agaricomycotina</taxon>
        <taxon>Agaricomycetes</taxon>
        <taxon>Agaricomycetidae</taxon>
        <taxon>Agaricales</taxon>
        <taxon>Marasmiineae</taxon>
        <taxon>Mycenaceae</taxon>
        <taxon>Mycena</taxon>
    </lineage>
</organism>
<feature type="compositionally biased region" description="Polar residues" evidence="1">
    <location>
        <begin position="1130"/>
        <end position="1143"/>
    </location>
</feature>
<feature type="compositionally biased region" description="Basic and acidic residues" evidence="1">
    <location>
        <begin position="1106"/>
        <end position="1129"/>
    </location>
</feature>
<feature type="compositionally biased region" description="Polar residues" evidence="1">
    <location>
        <begin position="893"/>
        <end position="904"/>
    </location>
</feature>
<evidence type="ECO:0000313" key="2">
    <source>
        <dbReference type="EMBL" id="KAJ7774757.1"/>
    </source>
</evidence>
<feature type="compositionally biased region" description="Basic residues" evidence="1">
    <location>
        <begin position="1247"/>
        <end position="1257"/>
    </location>
</feature>
<accession>A0AAD7JYQ1</accession>
<dbReference type="EMBL" id="JARKIB010000011">
    <property type="protein sequence ID" value="KAJ7774757.1"/>
    <property type="molecule type" value="Genomic_DNA"/>
</dbReference>
<feature type="region of interest" description="Disordered" evidence="1">
    <location>
        <begin position="761"/>
        <end position="1306"/>
    </location>
</feature>
<feature type="compositionally biased region" description="Low complexity" evidence="1">
    <location>
        <begin position="452"/>
        <end position="466"/>
    </location>
</feature>
<comment type="caution">
    <text evidence="2">The sequence shown here is derived from an EMBL/GenBank/DDBJ whole genome shotgun (WGS) entry which is preliminary data.</text>
</comment>